<sequence length="162" mass="18318">MGPLDLTQASILRVAHIASELGAQCKRPVCSRLGVELLLLANYFDTAVWDQEKHLRLCISTLLRDIEIICNVCRTNYPLLETICQLPSGTQYEKARVRIQQGIGNITGNPDTAEGALRHIQKLTARSKKEYRQTKEDTTTRKVRPVEHPTDVNIRNYAESTM</sequence>
<organism evidence="1 2">
    <name type="scientific">Aspergillus bombycis</name>
    <dbReference type="NCBI Taxonomy" id="109264"/>
    <lineage>
        <taxon>Eukaryota</taxon>
        <taxon>Fungi</taxon>
        <taxon>Dikarya</taxon>
        <taxon>Ascomycota</taxon>
        <taxon>Pezizomycotina</taxon>
        <taxon>Eurotiomycetes</taxon>
        <taxon>Eurotiomycetidae</taxon>
        <taxon>Eurotiales</taxon>
        <taxon>Aspergillaceae</taxon>
        <taxon>Aspergillus</taxon>
    </lineage>
</organism>
<dbReference type="AlphaFoldDB" id="A0A1F7ZQX9"/>
<dbReference type="EMBL" id="LYCR01000102">
    <property type="protein sequence ID" value="OGM41817.1"/>
    <property type="molecule type" value="Genomic_DNA"/>
</dbReference>
<dbReference type="RefSeq" id="XP_022385534.1">
    <property type="nucleotide sequence ID" value="XM_022536756.1"/>
</dbReference>
<comment type="caution">
    <text evidence="1">The sequence shown here is derived from an EMBL/GenBank/DDBJ whole genome shotgun (WGS) entry which is preliminary data.</text>
</comment>
<dbReference type="STRING" id="109264.A0A1F7ZQX9"/>
<proteinExistence type="predicted"/>
<name>A0A1F7ZQX9_9EURO</name>
<gene>
    <name evidence="1" type="ORF">ABOM_009628</name>
</gene>
<dbReference type="OrthoDB" id="206201at2759"/>
<dbReference type="Proteomes" id="UP000179179">
    <property type="component" value="Unassembled WGS sequence"/>
</dbReference>
<evidence type="ECO:0000313" key="1">
    <source>
        <dbReference type="EMBL" id="OGM41817.1"/>
    </source>
</evidence>
<evidence type="ECO:0000313" key="2">
    <source>
        <dbReference type="Proteomes" id="UP000179179"/>
    </source>
</evidence>
<reference evidence="1 2" key="1">
    <citation type="journal article" date="2016" name="Genome Biol. Evol.">
        <title>Draft genome sequence of an aflatoxigenic Aspergillus species, A. bombycis.</title>
        <authorList>
            <person name="Moore G.G."/>
            <person name="Mack B.M."/>
            <person name="Beltz S.B."/>
            <person name="Gilbert M.K."/>
        </authorList>
    </citation>
    <scope>NUCLEOTIDE SEQUENCE [LARGE SCALE GENOMIC DNA]</scope>
    <source>
        <strain evidence="2">NRRL 26010</strain>
    </source>
</reference>
<protein>
    <submittedName>
        <fullName evidence="1">Uncharacterized protein</fullName>
    </submittedName>
</protein>
<accession>A0A1F7ZQX9</accession>
<dbReference type="GeneID" id="34453018"/>
<keyword evidence="2" id="KW-1185">Reference proteome</keyword>